<dbReference type="OrthoDB" id="10250817at2759"/>
<evidence type="ECO:0000256" key="1">
    <source>
        <dbReference type="ARBA" id="ARBA00022741"/>
    </source>
</evidence>
<evidence type="ECO:0000256" key="3">
    <source>
        <dbReference type="SAM" id="MobiDB-lite"/>
    </source>
</evidence>
<dbReference type="GO" id="GO:0005786">
    <property type="term" value="C:signal recognition particle, endoplasmic reticulum targeting"/>
    <property type="evidence" value="ECO:0007669"/>
    <property type="project" value="TreeGrafter"/>
</dbReference>
<dbReference type="InterPro" id="IPR000897">
    <property type="entry name" value="SRP54_GTPase_dom"/>
</dbReference>
<dbReference type="GO" id="GO:0008312">
    <property type="term" value="F:7S RNA binding"/>
    <property type="evidence" value="ECO:0007669"/>
    <property type="project" value="TreeGrafter"/>
</dbReference>
<name>A0A024TM90_9STRA</name>
<dbReference type="GO" id="GO:0030942">
    <property type="term" value="F:endoplasmic reticulum signal peptide binding"/>
    <property type="evidence" value="ECO:0007669"/>
    <property type="project" value="TreeGrafter"/>
</dbReference>
<dbReference type="InterPro" id="IPR022941">
    <property type="entry name" value="SRP54"/>
</dbReference>
<dbReference type="Pfam" id="PF00448">
    <property type="entry name" value="SRP54"/>
    <property type="match status" value="1"/>
</dbReference>
<dbReference type="AlphaFoldDB" id="A0A024TM90"/>
<sequence length="141" mass="15794">MTRASMTPIARYSDCGNGDPSRQGTPKRHASATERRHICVAEVFTKQKNAVDDDENKGDNRRRIIHNAVVDSLVSMLEPETPSYKMKKGQSNVVMFVGLQGSGKTTTIAKYAHYYQRKGRGRTWCAPICFAPVRWISSSKT</sequence>
<evidence type="ECO:0000313" key="5">
    <source>
        <dbReference type="EMBL" id="ETV94422.1"/>
    </source>
</evidence>
<evidence type="ECO:0000259" key="4">
    <source>
        <dbReference type="Pfam" id="PF00448"/>
    </source>
</evidence>
<keyword evidence="1" id="KW-0547">Nucleotide-binding</keyword>
<accession>A0A024TM90</accession>
<organism evidence="5">
    <name type="scientific">Aphanomyces invadans</name>
    <dbReference type="NCBI Taxonomy" id="157072"/>
    <lineage>
        <taxon>Eukaryota</taxon>
        <taxon>Sar</taxon>
        <taxon>Stramenopiles</taxon>
        <taxon>Oomycota</taxon>
        <taxon>Saprolegniomycetes</taxon>
        <taxon>Saprolegniales</taxon>
        <taxon>Verrucalvaceae</taxon>
        <taxon>Aphanomyces</taxon>
    </lineage>
</organism>
<dbReference type="GO" id="GO:0005525">
    <property type="term" value="F:GTP binding"/>
    <property type="evidence" value="ECO:0007669"/>
    <property type="project" value="UniProtKB-KW"/>
</dbReference>
<dbReference type="EMBL" id="KI913985">
    <property type="protein sequence ID" value="ETV94422.1"/>
    <property type="molecule type" value="Genomic_DNA"/>
</dbReference>
<dbReference type="STRING" id="157072.A0A024TM90"/>
<dbReference type="Gene3D" id="3.40.50.300">
    <property type="entry name" value="P-loop containing nucleotide triphosphate hydrolases"/>
    <property type="match status" value="1"/>
</dbReference>
<keyword evidence="2" id="KW-0342">GTP-binding</keyword>
<dbReference type="eggNOG" id="KOG0780">
    <property type="taxonomic scope" value="Eukaryota"/>
</dbReference>
<dbReference type="PANTHER" id="PTHR11564">
    <property type="entry name" value="SIGNAL RECOGNITION PARTICLE 54K PROTEIN SRP54"/>
    <property type="match status" value="1"/>
</dbReference>
<dbReference type="GO" id="GO:0003924">
    <property type="term" value="F:GTPase activity"/>
    <property type="evidence" value="ECO:0007669"/>
    <property type="project" value="InterPro"/>
</dbReference>
<dbReference type="GeneID" id="20088797"/>
<protein>
    <submittedName>
        <fullName evidence="5">Signal recognition particle protein 2</fullName>
    </submittedName>
</protein>
<reference evidence="5" key="1">
    <citation type="submission" date="2013-12" db="EMBL/GenBank/DDBJ databases">
        <title>The Genome Sequence of Aphanomyces invadans NJM9701.</title>
        <authorList>
            <consortium name="The Broad Institute Genomics Platform"/>
            <person name="Russ C."/>
            <person name="Tyler B."/>
            <person name="van West P."/>
            <person name="Dieguez-Uribeondo J."/>
            <person name="Young S.K."/>
            <person name="Zeng Q."/>
            <person name="Gargeya S."/>
            <person name="Fitzgerald M."/>
            <person name="Abouelleil A."/>
            <person name="Alvarado L."/>
            <person name="Chapman S.B."/>
            <person name="Gainer-Dewar J."/>
            <person name="Goldberg J."/>
            <person name="Griggs A."/>
            <person name="Gujja S."/>
            <person name="Hansen M."/>
            <person name="Howarth C."/>
            <person name="Imamovic A."/>
            <person name="Ireland A."/>
            <person name="Larimer J."/>
            <person name="McCowan C."/>
            <person name="Murphy C."/>
            <person name="Pearson M."/>
            <person name="Poon T.W."/>
            <person name="Priest M."/>
            <person name="Roberts A."/>
            <person name="Saif S."/>
            <person name="Shea T."/>
            <person name="Sykes S."/>
            <person name="Wortman J."/>
            <person name="Nusbaum C."/>
            <person name="Birren B."/>
        </authorList>
    </citation>
    <scope>NUCLEOTIDE SEQUENCE [LARGE SCALE GENOMIC DNA]</scope>
    <source>
        <strain evidence="5">NJM9701</strain>
    </source>
</reference>
<dbReference type="InterPro" id="IPR027417">
    <property type="entry name" value="P-loop_NTPase"/>
</dbReference>
<feature type="domain" description="SRP54-type proteins GTP-binding" evidence="4">
    <location>
        <begin position="92"/>
        <end position="120"/>
    </location>
</feature>
<dbReference type="VEuPathDB" id="FungiDB:H310_11747"/>
<dbReference type="GO" id="GO:0006616">
    <property type="term" value="P:SRP-dependent cotranslational protein targeting to membrane, translocation"/>
    <property type="evidence" value="ECO:0007669"/>
    <property type="project" value="TreeGrafter"/>
</dbReference>
<dbReference type="GO" id="GO:0005829">
    <property type="term" value="C:cytosol"/>
    <property type="evidence" value="ECO:0007669"/>
    <property type="project" value="TreeGrafter"/>
</dbReference>
<feature type="region of interest" description="Disordered" evidence="3">
    <location>
        <begin position="1"/>
        <end position="33"/>
    </location>
</feature>
<dbReference type="RefSeq" id="XP_008876737.1">
    <property type="nucleotide sequence ID" value="XM_008878515.1"/>
</dbReference>
<proteinExistence type="predicted"/>
<dbReference type="PANTHER" id="PTHR11564:SF5">
    <property type="entry name" value="SIGNAL RECOGNITION PARTICLE SUBUNIT SRP54"/>
    <property type="match status" value="1"/>
</dbReference>
<dbReference type="SUPFAM" id="SSF52540">
    <property type="entry name" value="P-loop containing nucleoside triphosphate hydrolases"/>
    <property type="match status" value="1"/>
</dbReference>
<gene>
    <name evidence="5" type="ORF">H310_11747</name>
</gene>
<evidence type="ECO:0000256" key="2">
    <source>
        <dbReference type="ARBA" id="ARBA00023134"/>
    </source>
</evidence>